<feature type="domain" description="Amidohydrolase-related" evidence="2">
    <location>
        <begin position="60"/>
        <end position="415"/>
    </location>
</feature>
<dbReference type="SUPFAM" id="SSF51556">
    <property type="entry name" value="Metallo-dependent hydrolases"/>
    <property type="match status" value="1"/>
</dbReference>
<evidence type="ECO:0000313" key="3">
    <source>
        <dbReference type="EMBL" id="SVA17624.1"/>
    </source>
</evidence>
<gene>
    <name evidence="3" type="ORF">METZ01_LOCUS70478</name>
</gene>
<dbReference type="InterPro" id="IPR032466">
    <property type="entry name" value="Metal_Hydrolase"/>
</dbReference>
<evidence type="ECO:0000259" key="2">
    <source>
        <dbReference type="Pfam" id="PF01979"/>
    </source>
</evidence>
<dbReference type="InterPro" id="IPR011059">
    <property type="entry name" value="Metal-dep_hydrolase_composite"/>
</dbReference>
<dbReference type="InterPro" id="IPR050287">
    <property type="entry name" value="MTA/SAH_deaminase"/>
</dbReference>
<evidence type="ECO:0000256" key="1">
    <source>
        <dbReference type="ARBA" id="ARBA00022801"/>
    </source>
</evidence>
<protein>
    <recommendedName>
        <fullName evidence="2">Amidohydrolase-related domain-containing protein</fullName>
    </recommendedName>
</protein>
<dbReference type="EMBL" id="UINC01004894">
    <property type="protein sequence ID" value="SVA17624.1"/>
    <property type="molecule type" value="Genomic_DNA"/>
</dbReference>
<dbReference type="GO" id="GO:0016810">
    <property type="term" value="F:hydrolase activity, acting on carbon-nitrogen (but not peptide) bonds"/>
    <property type="evidence" value="ECO:0007669"/>
    <property type="project" value="InterPro"/>
</dbReference>
<dbReference type="PANTHER" id="PTHR43794">
    <property type="entry name" value="AMINOHYDROLASE SSNA-RELATED"/>
    <property type="match status" value="1"/>
</dbReference>
<dbReference type="Pfam" id="PF01979">
    <property type="entry name" value="Amidohydro_1"/>
    <property type="match status" value="1"/>
</dbReference>
<name>A0A381TPB1_9ZZZZ</name>
<organism evidence="3">
    <name type="scientific">marine metagenome</name>
    <dbReference type="NCBI Taxonomy" id="408172"/>
    <lineage>
        <taxon>unclassified sequences</taxon>
        <taxon>metagenomes</taxon>
        <taxon>ecological metagenomes</taxon>
    </lineage>
</organism>
<dbReference type="SUPFAM" id="SSF51338">
    <property type="entry name" value="Composite domain of metallo-dependent hydrolases"/>
    <property type="match status" value="1"/>
</dbReference>
<proteinExistence type="predicted"/>
<reference evidence="3" key="1">
    <citation type="submission" date="2018-05" db="EMBL/GenBank/DDBJ databases">
        <authorList>
            <person name="Lanie J.A."/>
            <person name="Ng W.-L."/>
            <person name="Kazmierczak K.M."/>
            <person name="Andrzejewski T.M."/>
            <person name="Davidsen T.M."/>
            <person name="Wayne K.J."/>
            <person name="Tettelin H."/>
            <person name="Glass J.I."/>
            <person name="Rusch D."/>
            <person name="Podicherti R."/>
            <person name="Tsui H.-C.T."/>
            <person name="Winkler M.E."/>
        </authorList>
    </citation>
    <scope>NUCLEOTIDE SEQUENCE</scope>
</reference>
<sequence length="456" mass="49403">MKNDRILIQDAAFVVTMDSQRRIIRDGSILLEGQRISAVGKSDEISKINVDRVINGQDMVVTPGFVNGHCHISYAHATRGVFPDDLGSEYLANVFRLQSSMSAEEEHWTSLLAITELLSYGTTTIMDPGSTKHVGACMGAYEQSGVRIITGTQITDRVNPYRMPIYTSSEALNATENFINQFNGALEGRVTAWVMPFSAEYVSGGLLTDLKRLADHFNTGATLHVNNTDRVGFKDDTKPPLVALQDQNFSGRNVVLAHCVGINKEEIAALAATGTCVVTCPTNVVKNGGGYGKNFPLADLLEAGVTVGLGTDAGNNSNVLETNRSMYLAAVLAKDGSGDVSKVPAETALELATIEGAKALGLDSEIGSIEVGKKADLVLYDTMRPEWQTLFNPVNSLVYNADGRSVHTVVVDGRVIVDNYRPTFVDTEELIRKVQRIGKDMMSRNGVIFAPRWPVI</sequence>
<dbReference type="Gene3D" id="2.30.40.10">
    <property type="entry name" value="Urease, subunit C, domain 1"/>
    <property type="match status" value="1"/>
</dbReference>
<dbReference type="Gene3D" id="3.20.20.140">
    <property type="entry name" value="Metal-dependent hydrolases"/>
    <property type="match status" value="1"/>
</dbReference>
<accession>A0A381TPB1</accession>
<dbReference type="PANTHER" id="PTHR43794:SF11">
    <property type="entry name" value="AMIDOHYDROLASE-RELATED DOMAIN-CONTAINING PROTEIN"/>
    <property type="match status" value="1"/>
</dbReference>
<keyword evidence="1" id="KW-0378">Hydrolase</keyword>
<dbReference type="InterPro" id="IPR006680">
    <property type="entry name" value="Amidohydro-rel"/>
</dbReference>
<dbReference type="AlphaFoldDB" id="A0A381TPB1"/>